<dbReference type="Pfam" id="PF00557">
    <property type="entry name" value="Peptidase_M24"/>
    <property type="match status" value="1"/>
</dbReference>
<dbReference type="Proteomes" id="UP000593765">
    <property type="component" value="Chromosome"/>
</dbReference>
<dbReference type="InterPro" id="IPR000587">
    <property type="entry name" value="Creatinase_N"/>
</dbReference>
<dbReference type="InterPro" id="IPR000994">
    <property type="entry name" value="Pept_M24"/>
</dbReference>
<dbReference type="SUPFAM" id="SSF55920">
    <property type="entry name" value="Creatinase/aminopeptidase"/>
    <property type="match status" value="1"/>
</dbReference>
<dbReference type="Pfam" id="PF01321">
    <property type="entry name" value="Creatinase_N"/>
    <property type="match status" value="1"/>
</dbReference>
<reference evidence="3 4" key="1">
    <citation type="submission" date="2020-10" db="EMBL/GenBank/DDBJ databases">
        <title>Wide distribution of Phycisphaera-like planctomycetes from WD2101 soil group in peatlands and genome analysis of the first cultivated representative.</title>
        <authorList>
            <person name="Dedysh S.N."/>
            <person name="Beletsky A.V."/>
            <person name="Ivanova A."/>
            <person name="Kulichevskaya I.S."/>
            <person name="Suzina N.E."/>
            <person name="Philippov D.A."/>
            <person name="Rakitin A.L."/>
            <person name="Mardanov A.V."/>
            <person name="Ravin N.V."/>
        </authorList>
    </citation>
    <scope>NUCLEOTIDE SEQUENCE [LARGE SCALE GENOMIC DNA]</scope>
    <source>
        <strain evidence="3 4">M1803</strain>
    </source>
</reference>
<dbReference type="SUPFAM" id="SSF53092">
    <property type="entry name" value="Creatinase/prolidase N-terminal domain"/>
    <property type="match status" value="1"/>
</dbReference>
<evidence type="ECO:0000259" key="2">
    <source>
        <dbReference type="Pfam" id="PF01321"/>
    </source>
</evidence>
<dbReference type="Gene3D" id="3.90.230.10">
    <property type="entry name" value="Creatinase/methionine aminopeptidase superfamily"/>
    <property type="match status" value="1"/>
</dbReference>
<keyword evidence="3" id="KW-0031">Aminopeptidase</keyword>
<evidence type="ECO:0000313" key="3">
    <source>
        <dbReference type="EMBL" id="QOV89298.1"/>
    </source>
</evidence>
<dbReference type="GO" id="GO:0008235">
    <property type="term" value="F:metalloexopeptidase activity"/>
    <property type="evidence" value="ECO:0007669"/>
    <property type="project" value="UniProtKB-ARBA"/>
</dbReference>
<dbReference type="InterPro" id="IPR050659">
    <property type="entry name" value="Peptidase_M24B"/>
</dbReference>
<dbReference type="PANTHER" id="PTHR46112">
    <property type="entry name" value="AMINOPEPTIDASE"/>
    <property type="match status" value="1"/>
</dbReference>
<organism evidence="3 4">
    <name type="scientific">Humisphaera borealis</name>
    <dbReference type="NCBI Taxonomy" id="2807512"/>
    <lineage>
        <taxon>Bacteria</taxon>
        <taxon>Pseudomonadati</taxon>
        <taxon>Planctomycetota</taxon>
        <taxon>Phycisphaerae</taxon>
        <taxon>Tepidisphaerales</taxon>
        <taxon>Tepidisphaeraceae</taxon>
        <taxon>Humisphaera</taxon>
    </lineage>
</organism>
<proteinExistence type="predicted"/>
<keyword evidence="4" id="KW-1185">Reference proteome</keyword>
<protein>
    <submittedName>
        <fullName evidence="3">Aminopeptidase P family protein</fullName>
    </submittedName>
</protein>
<accession>A0A7M2WUU4</accession>
<sequence>MEQLNLNGMLLTTPADLSYLTDFTGDDSIGLITADRFYLVTDFRYREQATSEASWTELHVRDGDMADTLSKVLMASNAERIGFEANGATVGQIKAVERALAAAAKSGKKSTGGAIELVPVEDVMLTLRKVKDDHEIALIRKSVATAEEAYNAVRGEIKVGQTESYLAALLDFEMRCRGASASSFSTIVASGGHSALPHYRPAEKLVQKDNVLLVDWGAIVGGYASDLTRTLAIGNIPRKLKEAYKTVVEAQKAAIAFLRPGVTTMTADRAARDVIEKAGFGDYFGHGLGHGLGRQIHELPSMRQTGGDEELRPGMVVTVEPGIYIPGEGGVRIEDDVLITHSGCEVLSTLDRSYEANHIE</sequence>
<dbReference type="InterPro" id="IPR029149">
    <property type="entry name" value="Creatin/AminoP/Spt16_N"/>
</dbReference>
<feature type="domain" description="Peptidase M24" evidence="1">
    <location>
        <begin position="138"/>
        <end position="340"/>
    </location>
</feature>
<keyword evidence="3" id="KW-0645">Protease</keyword>
<feature type="domain" description="Creatinase N-terminal" evidence="2">
    <location>
        <begin position="1"/>
        <end position="128"/>
    </location>
</feature>
<keyword evidence="3" id="KW-0378">Hydrolase</keyword>
<dbReference type="InterPro" id="IPR036005">
    <property type="entry name" value="Creatinase/aminopeptidase-like"/>
</dbReference>
<dbReference type="KEGG" id="hbs:IPV69_24330"/>
<dbReference type="EMBL" id="CP063458">
    <property type="protein sequence ID" value="QOV89298.1"/>
    <property type="molecule type" value="Genomic_DNA"/>
</dbReference>
<gene>
    <name evidence="3" type="ORF">IPV69_24330</name>
</gene>
<name>A0A7M2WUU4_9BACT</name>
<dbReference type="Gene3D" id="3.40.350.10">
    <property type="entry name" value="Creatinase/prolidase N-terminal domain"/>
    <property type="match status" value="1"/>
</dbReference>
<evidence type="ECO:0000259" key="1">
    <source>
        <dbReference type="Pfam" id="PF00557"/>
    </source>
</evidence>
<evidence type="ECO:0000313" key="4">
    <source>
        <dbReference type="Proteomes" id="UP000593765"/>
    </source>
</evidence>
<dbReference type="PRINTS" id="PR00599">
    <property type="entry name" value="MAPEPTIDASE"/>
</dbReference>
<dbReference type="GO" id="GO:0004177">
    <property type="term" value="F:aminopeptidase activity"/>
    <property type="evidence" value="ECO:0007669"/>
    <property type="project" value="UniProtKB-KW"/>
</dbReference>
<dbReference type="PANTHER" id="PTHR46112:SF3">
    <property type="entry name" value="AMINOPEPTIDASE YPDF"/>
    <property type="match status" value="1"/>
</dbReference>
<dbReference type="InterPro" id="IPR001714">
    <property type="entry name" value="Pept_M24_MAP"/>
</dbReference>
<dbReference type="AlphaFoldDB" id="A0A7M2WUU4"/>